<reference evidence="2" key="1">
    <citation type="journal article" date="2021" name="Nat. Commun.">
        <title>Genetic determinants of endophytism in the Arabidopsis root mycobiome.</title>
        <authorList>
            <person name="Mesny F."/>
            <person name="Miyauchi S."/>
            <person name="Thiergart T."/>
            <person name="Pickel B."/>
            <person name="Atanasova L."/>
            <person name="Karlsson M."/>
            <person name="Huettel B."/>
            <person name="Barry K.W."/>
            <person name="Haridas S."/>
            <person name="Chen C."/>
            <person name="Bauer D."/>
            <person name="Andreopoulos W."/>
            <person name="Pangilinan J."/>
            <person name="LaButti K."/>
            <person name="Riley R."/>
            <person name="Lipzen A."/>
            <person name="Clum A."/>
            <person name="Drula E."/>
            <person name="Henrissat B."/>
            <person name="Kohler A."/>
            <person name="Grigoriev I.V."/>
            <person name="Martin F.M."/>
            <person name="Hacquard S."/>
        </authorList>
    </citation>
    <scope>NUCLEOTIDE SEQUENCE</scope>
    <source>
        <strain evidence="2">MPI-CAGE-AT-0016</strain>
    </source>
</reference>
<dbReference type="PANTHER" id="PTHR15682">
    <property type="entry name" value="UNHEALTHY RIBOSOME BIOGENESIS PROTEIN 2 HOMOLOG"/>
    <property type="match status" value="1"/>
</dbReference>
<dbReference type="InterPro" id="IPR018849">
    <property type="entry name" value="Urb2/Npa2_C"/>
</dbReference>
<organism evidence="2 3">
    <name type="scientific">Plectosphaerella cucumerina</name>
    <dbReference type="NCBI Taxonomy" id="40658"/>
    <lineage>
        <taxon>Eukaryota</taxon>
        <taxon>Fungi</taxon>
        <taxon>Dikarya</taxon>
        <taxon>Ascomycota</taxon>
        <taxon>Pezizomycotina</taxon>
        <taxon>Sordariomycetes</taxon>
        <taxon>Hypocreomycetidae</taxon>
        <taxon>Glomerellales</taxon>
        <taxon>Plectosphaerellaceae</taxon>
        <taxon>Plectosphaerella</taxon>
    </lineage>
</organism>
<dbReference type="InterPro" id="IPR052609">
    <property type="entry name" value="Ribosome_Biogenesis_Reg"/>
</dbReference>
<dbReference type="GO" id="GO:0005730">
    <property type="term" value="C:nucleolus"/>
    <property type="evidence" value="ECO:0007669"/>
    <property type="project" value="TreeGrafter"/>
</dbReference>
<accession>A0A8K0X454</accession>
<protein>
    <submittedName>
        <fullName evidence="2">Urb2/Npa2 family protein</fullName>
    </submittedName>
</protein>
<evidence type="ECO:0000313" key="2">
    <source>
        <dbReference type="EMBL" id="KAH7361380.1"/>
    </source>
</evidence>
<dbReference type="EMBL" id="JAGPXD010000003">
    <property type="protein sequence ID" value="KAH7361380.1"/>
    <property type="molecule type" value="Genomic_DNA"/>
</dbReference>
<sequence length="1369" mass="150174">MADSIAGEVSGTQHERHELRRTLMQTIRSLDQVGVGDNGQSIRSIWSRLAQQSDNTYYAAEESALRWLLKSMKAESDEGEVMRRFPLTWRILDRAFQRIPLFSLAKSLADRKFTTILQQTLRAIVKPANDLTETSKSSLGKRKRTGADTSFDLAVLKSQDGCLATGDAVMGALQTLLRRVDKLSSSRDDRMGSEHIRTLFSQQAGDVASNLASILTLCTMALTLDSDPAIVREGWIDAMASVWSLRLQGTADAIEVATFLSRPAFLLLGTLANLAEDACGLSPLARTTWLRQLEGFLHRNLLLPAKSAFLSRQDLEILERCFDMNSNVASSAVPIFFRLAITTPRLLAASRSSKSEDEWTQKVFSLSELGCRQVDAKRQSSILTNLLEEAIGNDSSISTGDLRRICRQDALSSTTTDWRLLSLIAQSDADVFLLTSEGTDLLESVCERLMGPLTDLALAHEFLTYLVRGYEDARDITSFMRRWHHYLSRTSSHSANPSHNASAWYTSTLREDGRLVAAIRKTMSTAQILDLIGWLGDQPVQHLAATLILLDVIAASISTTVGADSVGLRLFDISKGVSTGEAPSDLLPLRWRVASRTVSWADPAQIEEVWSSASPELTRILQEGNISDANTFHAFELTSRLWESSFPDGTSAPTLSELLTSFANRLAAEVKHTSLGEGIWNPRKLQVETGRVGLVKVTDHGVATYVDHCLGVSSRLVPLLSTQSGKLPKFIKAILSVPGKKDTGGSMQLESSLESILANENILHQHALSSKSLDYMIETLEQSSRSSPWTCGRGVAALKALAATDSELFSRQQRERLMQLLHNQRRTLKKPKNVPVSTWNLVLGLMARVTRRPTFYPDVRFDDLLELATTASLANMDSSDALGLFQLVKEVSHATVQQMIDHYDEWGHKYFTNAVGTATGENVTAEAMLAAAPLCALVNVASASSQFQAPVPPLQIHQVEMRLLRSLEAALTSLRPADFAEPATVSHLTCQLEAATCLPPAMVRDHMRISASGVESIAIDVAASGNSVGWRLQAFLMKNFPHDLAQARPTSFPGFSNMSVGDDLAASSTGTLTACVDAAVSQLDANSKLEYLHHLVRELDEGARNDAQLVAIRHVVRTLEDHSSPAAPYPANLSAIHSDLARVLVKLPDSSQICQAVEILQIISDQNTSSMTQWNVESCLSSVSAISAGKAGVGARISPSIFSSLCGLLGVTIRRYRLRLDDHYHILLSTLEAMLQALIRNAARPSTRHVLQAKHATMYSRLVTLVTEPSAASVSRAQYAGYLDSVTDATKRIAGRHVYLLLLQYVKLQLEVDVSREIREALEPAMFSVFDVTPADVRKILNDAMDASGRAVLKDMFKRYTQFGRWTGV</sequence>
<dbReference type="Proteomes" id="UP000813385">
    <property type="component" value="Unassembled WGS sequence"/>
</dbReference>
<name>A0A8K0X454_9PEZI</name>
<dbReference type="GO" id="GO:0042254">
    <property type="term" value="P:ribosome biogenesis"/>
    <property type="evidence" value="ECO:0007669"/>
    <property type="project" value="TreeGrafter"/>
</dbReference>
<comment type="caution">
    <text evidence="2">The sequence shown here is derived from an EMBL/GenBank/DDBJ whole genome shotgun (WGS) entry which is preliminary data.</text>
</comment>
<dbReference type="Pfam" id="PF10441">
    <property type="entry name" value="Urb2"/>
    <property type="match status" value="1"/>
</dbReference>
<feature type="domain" description="Nucleolar 27S pre-rRNA processing Urb2/Npa2 C-terminal" evidence="1">
    <location>
        <begin position="1155"/>
        <end position="1368"/>
    </location>
</feature>
<dbReference type="PANTHER" id="PTHR15682:SF2">
    <property type="entry name" value="UNHEALTHY RIBOSOME BIOGENESIS PROTEIN 2 HOMOLOG"/>
    <property type="match status" value="1"/>
</dbReference>
<gene>
    <name evidence="2" type="ORF">B0T11DRAFT_73875</name>
</gene>
<evidence type="ECO:0000313" key="3">
    <source>
        <dbReference type="Proteomes" id="UP000813385"/>
    </source>
</evidence>
<dbReference type="OrthoDB" id="160374at2759"/>
<keyword evidence="3" id="KW-1185">Reference proteome</keyword>
<proteinExistence type="predicted"/>
<evidence type="ECO:0000259" key="1">
    <source>
        <dbReference type="Pfam" id="PF10441"/>
    </source>
</evidence>